<name>A0A1U7Y8H5_NICSY</name>
<reference evidence="2" key="2">
    <citation type="submission" date="2025-08" db="UniProtKB">
        <authorList>
            <consortium name="RefSeq"/>
        </authorList>
    </citation>
    <scope>IDENTIFICATION</scope>
    <source>
        <tissue evidence="2">Leaf</tissue>
    </source>
</reference>
<evidence type="ECO:0000313" key="1">
    <source>
        <dbReference type="Proteomes" id="UP000189701"/>
    </source>
</evidence>
<dbReference type="Gene3D" id="3.30.70.270">
    <property type="match status" value="1"/>
</dbReference>
<proteinExistence type="predicted"/>
<dbReference type="PANTHER" id="PTHR48475">
    <property type="entry name" value="RIBONUCLEASE H"/>
    <property type="match status" value="1"/>
</dbReference>
<gene>
    <name evidence="2" type="primary">LOC104242221</name>
</gene>
<dbReference type="InterPro" id="IPR043502">
    <property type="entry name" value="DNA/RNA_pol_sf"/>
</dbReference>
<dbReference type="SUPFAM" id="SSF56672">
    <property type="entry name" value="DNA/RNA polymerases"/>
    <property type="match status" value="1"/>
</dbReference>
<keyword evidence="1" id="KW-1185">Reference proteome</keyword>
<dbReference type="Proteomes" id="UP000189701">
    <property type="component" value="Unplaced"/>
</dbReference>
<protein>
    <submittedName>
        <fullName evidence="2">Uncharacterized protein LOC104242221</fullName>
    </submittedName>
</protein>
<dbReference type="PANTHER" id="PTHR48475:SF2">
    <property type="entry name" value="RIBONUCLEASE H"/>
    <property type="match status" value="1"/>
</dbReference>
<dbReference type="OrthoDB" id="1934939at2759"/>
<reference evidence="1" key="1">
    <citation type="journal article" date="2013" name="Genome Biol.">
        <title>Reference genomes and transcriptomes of Nicotiana sylvestris and Nicotiana tomentosiformis.</title>
        <authorList>
            <person name="Sierro N."/>
            <person name="Battey J.N."/>
            <person name="Ouadi S."/>
            <person name="Bovet L."/>
            <person name="Goepfert S."/>
            <person name="Bakaher N."/>
            <person name="Peitsch M.C."/>
            <person name="Ivanov N.V."/>
        </authorList>
    </citation>
    <scope>NUCLEOTIDE SEQUENCE [LARGE SCALE GENOMIC DNA]</scope>
</reference>
<dbReference type="InterPro" id="IPR043128">
    <property type="entry name" value="Rev_trsase/Diguanyl_cyclase"/>
</dbReference>
<dbReference type="AlphaFoldDB" id="A0A1U7Y8H5"/>
<evidence type="ECO:0000313" key="2">
    <source>
        <dbReference type="RefSeq" id="XP_009795549.1"/>
    </source>
</evidence>
<dbReference type="eggNOG" id="KOG0017">
    <property type="taxonomic scope" value="Eukaryota"/>
</dbReference>
<accession>A0A1U7Y8H5</accession>
<organism evidence="1 2">
    <name type="scientific">Nicotiana sylvestris</name>
    <name type="common">Wood tobacco</name>
    <name type="synonym">South American tobacco</name>
    <dbReference type="NCBI Taxonomy" id="4096"/>
    <lineage>
        <taxon>Eukaryota</taxon>
        <taxon>Viridiplantae</taxon>
        <taxon>Streptophyta</taxon>
        <taxon>Embryophyta</taxon>
        <taxon>Tracheophyta</taxon>
        <taxon>Spermatophyta</taxon>
        <taxon>Magnoliopsida</taxon>
        <taxon>eudicotyledons</taxon>
        <taxon>Gunneridae</taxon>
        <taxon>Pentapetalae</taxon>
        <taxon>asterids</taxon>
        <taxon>lamiids</taxon>
        <taxon>Solanales</taxon>
        <taxon>Solanaceae</taxon>
        <taxon>Nicotianoideae</taxon>
        <taxon>Nicotianeae</taxon>
        <taxon>Nicotiana</taxon>
    </lineage>
</organism>
<sequence>MKDYIDGMLVKSQQLGNHIQHLSDTFQILRKFNMKQNPDKCAFGISSSKFLGFLVSNRGIEANPAQIKAIEEIPDMLKSKKEAIPNLESRADTKRENVEADALANLASAAEVTSGKNASVLPGVLWAYRTITKTSTGETLFLLVYEAETLIPVEIGEPSTRYTQATEESNEEEMRINLYLLEERREAAFIRMVAQKQVMERYYNRKARLRYFKIGDFVLKMVFQSTRAANAGKLSPTWEGPYKIHGIAGKGAYELETMDDKILPSHWIVVHLKRYYF</sequence>
<dbReference type="RefSeq" id="XP_009795549.1">
    <property type="nucleotide sequence ID" value="XM_009797247.1"/>
</dbReference>